<feature type="binding site" evidence="8">
    <location>
        <position position="255"/>
    </location>
    <ligand>
        <name>FAD</name>
        <dbReference type="ChEBI" id="CHEBI:57692"/>
    </ligand>
</feature>
<organism evidence="12 13">
    <name type="scientific">Ganoderma sinense ZZ0214-1</name>
    <dbReference type="NCBI Taxonomy" id="1077348"/>
    <lineage>
        <taxon>Eukaryota</taxon>
        <taxon>Fungi</taxon>
        <taxon>Dikarya</taxon>
        <taxon>Basidiomycota</taxon>
        <taxon>Agaricomycotina</taxon>
        <taxon>Agaricomycetes</taxon>
        <taxon>Polyporales</taxon>
        <taxon>Polyporaceae</taxon>
        <taxon>Ganoderma</taxon>
    </lineage>
</organism>
<evidence type="ECO:0000256" key="3">
    <source>
        <dbReference type="ARBA" id="ARBA00022630"/>
    </source>
</evidence>
<name>A0A2G8SEL9_9APHY</name>
<keyword evidence="6" id="KW-0560">Oxidoreductase</keyword>
<dbReference type="OrthoDB" id="269227at2759"/>
<feature type="binding site" evidence="8">
    <location>
        <position position="380"/>
    </location>
    <ligand>
        <name>substrate</name>
    </ligand>
</feature>
<dbReference type="InterPro" id="IPR007867">
    <property type="entry name" value="GMC_OxRtase_C"/>
</dbReference>
<dbReference type="Gene3D" id="3.30.560.10">
    <property type="entry name" value="Glucose Oxidase, domain 3"/>
    <property type="match status" value="1"/>
</dbReference>
<dbReference type="Pfam" id="PF05199">
    <property type="entry name" value="GMC_oxred_C"/>
    <property type="match status" value="1"/>
</dbReference>
<keyword evidence="13" id="KW-1185">Reference proteome</keyword>
<dbReference type="PIRSF" id="PIRSF000137">
    <property type="entry name" value="Alcohol_oxidase"/>
    <property type="match status" value="1"/>
</dbReference>
<protein>
    <recommendedName>
        <fullName evidence="10 11">Glucose-methanol-choline oxidoreductase N-terminal domain-containing protein</fullName>
    </recommendedName>
</protein>
<evidence type="ECO:0000313" key="12">
    <source>
        <dbReference type="EMBL" id="PIL32222.1"/>
    </source>
</evidence>
<dbReference type="Pfam" id="PF00732">
    <property type="entry name" value="GMC_oxred_N"/>
    <property type="match status" value="1"/>
</dbReference>
<dbReference type="InterPro" id="IPR036188">
    <property type="entry name" value="FAD/NAD-bd_sf"/>
</dbReference>
<dbReference type="STRING" id="1077348.A0A2G8SEL9"/>
<evidence type="ECO:0000256" key="5">
    <source>
        <dbReference type="ARBA" id="ARBA00022827"/>
    </source>
</evidence>
<keyword evidence="4" id="KW-0732">Signal</keyword>
<feature type="domain" description="Glucose-methanol-choline oxidoreductase N-terminal" evidence="10">
    <location>
        <begin position="104"/>
        <end position="127"/>
    </location>
</feature>
<gene>
    <name evidence="12" type="ORF">GSI_05467</name>
</gene>
<evidence type="ECO:0000259" key="11">
    <source>
        <dbReference type="PROSITE" id="PS00624"/>
    </source>
</evidence>
<dbReference type="Gene3D" id="3.50.50.60">
    <property type="entry name" value="FAD/NAD(P)-binding domain"/>
    <property type="match status" value="1"/>
</dbReference>
<evidence type="ECO:0000313" key="13">
    <source>
        <dbReference type="Proteomes" id="UP000230002"/>
    </source>
</evidence>
<evidence type="ECO:0000256" key="4">
    <source>
        <dbReference type="ARBA" id="ARBA00022729"/>
    </source>
</evidence>
<dbReference type="SUPFAM" id="SSF54373">
    <property type="entry name" value="FAD-linked reductases, C-terminal domain"/>
    <property type="match status" value="1"/>
</dbReference>
<dbReference type="PROSITE" id="PS00623">
    <property type="entry name" value="GMC_OXRED_1"/>
    <property type="match status" value="1"/>
</dbReference>
<dbReference type="GO" id="GO:0016614">
    <property type="term" value="F:oxidoreductase activity, acting on CH-OH group of donors"/>
    <property type="evidence" value="ECO:0007669"/>
    <property type="project" value="InterPro"/>
</dbReference>
<keyword evidence="3 9" id="KW-0285">Flavoprotein</keyword>
<sequence length="611" mass="67091">MEEKLAKVDDVSQKSFDFVVVGGGVSGCTIASRLSENPNVSVALLEAGVSHFGDPLVSVPDGWMQQVFNPEYDWVFRTTTQDKVTNSVTTPSGGPDKSFYWSRGKGLGGGSSINFLFWTRPQREEIDAVEALGNAGWNWERFFEAAKRAESFHSTAVNNDPKFLELYSEKSVGHSGPVPISFCKTVSGAEWYFQKALEAHGVKTLEDGLGGSLSGTFKSTANIDPRTGMRSTAATSYLLPALDRPNLKVLTRAYVNRIVTKRDGDDTIGTGVEFEHDGREHIVHATKEVILCAGTVKSPHILEFSGIGNRKVLEPLGIPVQIDLPSVGENLQDHLIFTSCVFEMNNDHRFVTSETITLPEVQAQLRALYGENGIPISLACTGVTFLPLQLISDRVEELIESFEKRIQQKLVDLRPGLKDQYEQQLKMLRDKDVPDIEIVVFPVNVHPQGPPKPHVGLLPSIGRPFSRGSIHANSNDPKVQPTIEPNYLEEEIDLEILLESAKFVRKVTADGPWKDVSVAELIPGSSITTEEELREFVKSNVSTTWHSSGTCSLAPKDKGGVVDTHLKVYGTKNIRVADLSILPLLTVVHTQATTYGIAEQAIDIIKGDYGI</sequence>
<evidence type="ECO:0000256" key="2">
    <source>
        <dbReference type="ARBA" id="ARBA00010790"/>
    </source>
</evidence>
<dbReference type="PANTHER" id="PTHR11552:SF201">
    <property type="entry name" value="GLUCOSE-METHANOL-CHOLINE OXIDOREDUCTASE N-TERMINAL DOMAIN-CONTAINING PROTEIN"/>
    <property type="match status" value="1"/>
</dbReference>
<keyword evidence="5 8" id="KW-0274">FAD</keyword>
<feature type="active site" description="Proton acceptor" evidence="7">
    <location>
        <position position="589"/>
    </location>
</feature>
<evidence type="ECO:0000256" key="8">
    <source>
        <dbReference type="PIRSR" id="PIRSR000137-2"/>
    </source>
</evidence>
<evidence type="ECO:0000256" key="9">
    <source>
        <dbReference type="RuleBase" id="RU003968"/>
    </source>
</evidence>
<evidence type="ECO:0000256" key="1">
    <source>
        <dbReference type="ARBA" id="ARBA00001974"/>
    </source>
</evidence>
<comment type="cofactor">
    <cofactor evidence="1 8">
        <name>FAD</name>
        <dbReference type="ChEBI" id="CHEBI:57692"/>
    </cofactor>
</comment>
<dbReference type="PROSITE" id="PS51257">
    <property type="entry name" value="PROKAR_LIPOPROTEIN"/>
    <property type="match status" value="1"/>
</dbReference>
<dbReference type="SUPFAM" id="SSF51905">
    <property type="entry name" value="FAD/NAD(P)-binding domain"/>
    <property type="match status" value="1"/>
</dbReference>
<dbReference type="InterPro" id="IPR012132">
    <property type="entry name" value="GMC_OxRdtase"/>
</dbReference>
<comment type="caution">
    <text evidence="12">The sequence shown here is derived from an EMBL/GenBank/DDBJ whole genome shotgun (WGS) entry which is preliminary data.</text>
</comment>
<dbReference type="EMBL" id="AYKW01000011">
    <property type="protein sequence ID" value="PIL32222.1"/>
    <property type="molecule type" value="Genomic_DNA"/>
</dbReference>
<accession>A0A2G8SEL9</accession>
<proteinExistence type="inferred from homology"/>
<evidence type="ECO:0000259" key="10">
    <source>
        <dbReference type="PROSITE" id="PS00623"/>
    </source>
</evidence>
<feature type="binding site" evidence="8">
    <location>
        <begin position="545"/>
        <end position="546"/>
    </location>
    <ligand>
        <name>FAD</name>
        <dbReference type="ChEBI" id="CHEBI:57692"/>
    </ligand>
</feature>
<reference evidence="12 13" key="1">
    <citation type="journal article" date="2015" name="Sci. Rep.">
        <title>Chromosome-level genome map provides insights into diverse defense mechanisms in the medicinal fungus Ganoderma sinense.</title>
        <authorList>
            <person name="Zhu Y."/>
            <person name="Xu J."/>
            <person name="Sun C."/>
            <person name="Zhou S."/>
            <person name="Xu H."/>
            <person name="Nelson D.R."/>
            <person name="Qian J."/>
            <person name="Song J."/>
            <person name="Luo H."/>
            <person name="Xiang L."/>
            <person name="Li Y."/>
            <person name="Xu Z."/>
            <person name="Ji A."/>
            <person name="Wang L."/>
            <person name="Lu S."/>
            <person name="Hayward A."/>
            <person name="Sun W."/>
            <person name="Li X."/>
            <person name="Schwartz D.C."/>
            <person name="Wang Y."/>
            <person name="Chen S."/>
        </authorList>
    </citation>
    <scope>NUCLEOTIDE SEQUENCE [LARGE SCALE GENOMIC DNA]</scope>
    <source>
        <strain evidence="12 13">ZZ0214-1</strain>
    </source>
</reference>
<evidence type="ECO:0000256" key="6">
    <source>
        <dbReference type="ARBA" id="ARBA00023002"/>
    </source>
</evidence>
<dbReference type="PROSITE" id="PS00624">
    <property type="entry name" value="GMC_OXRED_2"/>
    <property type="match status" value="1"/>
</dbReference>
<dbReference type="InterPro" id="IPR000172">
    <property type="entry name" value="GMC_OxRdtase_N"/>
</dbReference>
<dbReference type="PANTHER" id="PTHR11552">
    <property type="entry name" value="GLUCOSE-METHANOL-CHOLINE GMC OXIDOREDUCTASE"/>
    <property type="match status" value="1"/>
</dbReference>
<dbReference type="AlphaFoldDB" id="A0A2G8SEL9"/>
<dbReference type="GO" id="GO:0050660">
    <property type="term" value="F:flavin adenine dinucleotide binding"/>
    <property type="evidence" value="ECO:0007669"/>
    <property type="project" value="InterPro"/>
</dbReference>
<feature type="active site" description="Proton donor" evidence="7">
    <location>
        <position position="546"/>
    </location>
</feature>
<dbReference type="Proteomes" id="UP000230002">
    <property type="component" value="Unassembled WGS sequence"/>
</dbReference>
<feature type="domain" description="Glucose-methanol-choline oxidoreductase N-terminal" evidence="11">
    <location>
        <begin position="294"/>
        <end position="308"/>
    </location>
</feature>
<comment type="similarity">
    <text evidence="2 9">Belongs to the GMC oxidoreductase family.</text>
</comment>
<evidence type="ECO:0000256" key="7">
    <source>
        <dbReference type="PIRSR" id="PIRSR000137-1"/>
    </source>
</evidence>